<keyword evidence="2" id="KW-0067">ATP-binding</keyword>
<dbReference type="NCBIfam" id="NF004350">
    <property type="entry name" value="PRK05731.1-1"/>
    <property type="match status" value="1"/>
</dbReference>
<organism evidence="5 6">
    <name type="scientific">Candidatus Providencia siddallii</name>
    <dbReference type="NCBI Taxonomy" id="1715285"/>
    <lineage>
        <taxon>Bacteria</taxon>
        <taxon>Pseudomonadati</taxon>
        <taxon>Pseudomonadota</taxon>
        <taxon>Gammaproteobacteria</taxon>
        <taxon>Enterobacterales</taxon>
        <taxon>Morganellaceae</taxon>
        <taxon>Providencia</taxon>
    </lineage>
</organism>
<dbReference type="InterPro" id="IPR036921">
    <property type="entry name" value="PurM-like_N_sf"/>
</dbReference>
<reference evidence="6" key="1">
    <citation type="submission" date="2015-05" db="EMBL/GenBank/DDBJ databases">
        <authorList>
            <person name="Manzano-Marin A."/>
        </authorList>
    </citation>
    <scope>NUCLEOTIDE SEQUENCE [LARGE SCALE GENOMIC DNA]</scope>
    <source>
        <strain evidence="6">officinalis</strain>
    </source>
</reference>
<dbReference type="HAMAP" id="MF_02128">
    <property type="entry name" value="TMP_kinase"/>
    <property type="match status" value="1"/>
</dbReference>
<comment type="function">
    <text evidence="2">Catalyzes the ATP-dependent phosphorylation of thiamine-monophosphate (TMP) to form thiamine-pyrophosphate (TPP), the active form of vitamin B1.</text>
</comment>
<keyword evidence="2" id="KW-0547">Nucleotide-binding</keyword>
<dbReference type="InterPro" id="IPR006283">
    <property type="entry name" value="ThiL-like"/>
</dbReference>
<keyword evidence="6" id="KW-1185">Reference proteome</keyword>
<feature type="binding site" evidence="2">
    <location>
        <position position="30"/>
    </location>
    <ligand>
        <name>Mg(2+)</name>
        <dbReference type="ChEBI" id="CHEBI:18420"/>
        <label>3</label>
    </ligand>
</feature>
<feature type="binding site" evidence="2">
    <location>
        <position position="45"/>
    </location>
    <ligand>
        <name>Mg(2+)</name>
        <dbReference type="ChEBI" id="CHEBI:18420"/>
        <label>4</label>
    </ligand>
</feature>
<dbReference type="SUPFAM" id="SSF55326">
    <property type="entry name" value="PurM N-terminal domain-like"/>
    <property type="match status" value="1"/>
</dbReference>
<proteinExistence type="inferred from homology"/>
<dbReference type="STRING" id="1715285.SOFFGTOCOR_0132"/>
<feature type="binding site" evidence="2">
    <location>
        <position position="122"/>
    </location>
    <ligand>
        <name>Mg(2+)</name>
        <dbReference type="ChEBI" id="CHEBI:18420"/>
        <label>1</label>
    </ligand>
</feature>
<feature type="binding site" evidence="2">
    <location>
        <position position="30"/>
    </location>
    <ligand>
        <name>Mg(2+)</name>
        <dbReference type="ChEBI" id="CHEBI:18420"/>
        <label>4</label>
    </ligand>
</feature>
<accession>A0A0M6W6W9</accession>
<feature type="binding site" evidence="2">
    <location>
        <position position="47"/>
    </location>
    <ligand>
        <name>Mg(2+)</name>
        <dbReference type="ChEBI" id="CHEBI:18420"/>
        <label>2</label>
    </ligand>
</feature>
<dbReference type="GO" id="GO:0005524">
    <property type="term" value="F:ATP binding"/>
    <property type="evidence" value="ECO:0007669"/>
    <property type="project" value="UniProtKB-UniRule"/>
</dbReference>
<dbReference type="Pfam" id="PF00586">
    <property type="entry name" value="AIRS"/>
    <property type="match status" value="1"/>
</dbReference>
<dbReference type="PIRSF" id="PIRSF005303">
    <property type="entry name" value="Thiam_monoph_kin"/>
    <property type="match status" value="1"/>
</dbReference>
<feature type="binding site" evidence="2">
    <location>
        <position position="212"/>
    </location>
    <ligand>
        <name>Mg(2+)</name>
        <dbReference type="ChEBI" id="CHEBI:18420"/>
        <label>3</label>
    </ligand>
</feature>
<evidence type="ECO:0000256" key="1">
    <source>
        <dbReference type="ARBA" id="ARBA00022977"/>
    </source>
</evidence>
<feature type="binding site" evidence="2">
    <location>
        <position position="263"/>
    </location>
    <ligand>
        <name>substrate</name>
    </ligand>
</feature>
<dbReference type="InterPro" id="IPR016188">
    <property type="entry name" value="PurM-like_N"/>
</dbReference>
<evidence type="ECO:0000313" key="5">
    <source>
        <dbReference type="EMBL" id="CRK85573.1"/>
    </source>
</evidence>
<evidence type="ECO:0000256" key="2">
    <source>
        <dbReference type="HAMAP-Rule" id="MF_02128"/>
    </source>
</evidence>
<feature type="binding site" evidence="2">
    <location>
        <position position="54"/>
    </location>
    <ligand>
        <name>substrate</name>
    </ligand>
</feature>
<gene>
    <name evidence="2 5" type="primary">thiL</name>
    <name evidence="5" type="ORF">SOFFGTOCOR_0132</name>
</gene>
<evidence type="ECO:0000259" key="3">
    <source>
        <dbReference type="Pfam" id="PF00586"/>
    </source>
</evidence>
<sequence length="326" mass="36356">MLVSEFDIISHYFDRQSNNRSDVNIGIGDDCALMTVPNHYQLAISTDTFVSGIHFLPEISPDDFACKSLLSSLSDLAAIGADPAWISLAITLPYIDNKWLKSFSDSFFNKLNYYKIQLIGGDTTRGPMSVTYTVYGFVPYGQALLRSGACVGDWIYVTGTLGDSAAGLAILQDKLKVKNNLHKKILINRHLRPKPRFLQGKILRNFASSAIDISDGLVSDLKHILKASCCGAYIKIDNLPQSEALKQSTTTEQNHLLSLSGGEDYELCFTVSEINLKILEPILLNTGLNFTRIGQIKKQSYGIRYYFNNKEINLDIKGFDHFISYL</sequence>
<feature type="binding site" evidence="2">
    <location>
        <begin position="121"/>
        <end position="122"/>
    </location>
    <ligand>
        <name>ATP</name>
        <dbReference type="ChEBI" id="CHEBI:30616"/>
    </ligand>
</feature>
<dbReference type="InterPro" id="IPR036676">
    <property type="entry name" value="PurM-like_C_sf"/>
</dbReference>
<comment type="similarity">
    <text evidence="2">Belongs to the thiamine-monophosphate kinase family.</text>
</comment>
<feature type="binding site" evidence="2">
    <location>
        <position position="215"/>
    </location>
    <ligand>
        <name>Mg(2+)</name>
        <dbReference type="ChEBI" id="CHEBI:18420"/>
        <label>5</label>
    </ligand>
</feature>
<dbReference type="GO" id="GO:0009228">
    <property type="term" value="P:thiamine biosynthetic process"/>
    <property type="evidence" value="ECO:0007669"/>
    <property type="project" value="UniProtKB-KW"/>
</dbReference>
<feature type="binding site" evidence="2">
    <location>
        <position position="146"/>
    </location>
    <ligand>
        <name>ATP</name>
        <dbReference type="ChEBI" id="CHEBI:30616"/>
    </ligand>
</feature>
<keyword evidence="1 2" id="KW-0784">Thiamine biosynthesis</keyword>
<dbReference type="SUPFAM" id="SSF56042">
    <property type="entry name" value="PurM C-terminal domain-like"/>
    <property type="match status" value="1"/>
</dbReference>
<comment type="pathway">
    <text evidence="2">Cofactor biosynthesis; thiamine diphosphate biosynthesis; thiamine diphosphate from thiamine phosphate: step 1/1.</text>
</comment>
<evidence type="ECO:0000259" key="4">
    <source>
        <dbReference type="Pfam" id="PF02769"/>
    </source>
</evidence>
<feature type="binding site" evidence="2">
    <location>
        <position position="75"/>
    </location>
    <ligand>
        <name>Mg(2+)</name>
        <dbReference type="ChEBI" id="CHEBI:18420"/>
        <label>2</label>
    </ligand>
</feature>
<evidence type="ECO:0000313" key="6">
    <source>
        <dbReference type="Proteomes" id="UP000242301"/>
    </source>
</evidence>
<comment type="caution">
    <text evidence="2">Lacks conserved residue(s) required for the propagation of feature annotation.</text>
</comment>
<dbReference type="GO" id="GO:0009030">
    <property type="term" value="F:thiamine-phosphate kinase activity"/>
    <property type="evidence" value="ECO:0007669"/>
    <property type="project" value="UniProtKB-UniRule"/>
</dbReference>
<protein>
    <recommendedName>
        <fullName evidence="2">Thiamine-monophosphate kinase</fullName>
        <shortName evidence="2">TMP kinase</shortName>
        <shortName evidence="2">Thiamine-phosphate kinase</shortName>
        <ecNumber evidence="2">2.7.4.16</ecNumber>
    </recommendedName>
</protein>
<name>A0A0M6W6W9_9GAMM</name>
<dbReference type="Gene3D" id="3.90.650.10">
    <property type="entry name" value="PurM-like C-terminal domain"/>
    <property type="match status" value="1"/>
</dbReference>
<dbReference type="PANTHER" id="PTHR30270">
    <property type="entry name" value="THIAMINE-MONOPHOSPHATE KINASE"/>
    <property type="match status" value="1"/>
</dbReference>
<dbReference type="InterPro" id="IPR010918">
    <property type="entry name" value="PurM-like_C_dom"/>
</dbReference>
<dbReference type="AlphaFoldDB" id="A0A0M6W6W9"/>
<dbReference type="Proteomes" id="UP000242301">
    <property type="component" value="Unassembled WGS sequence"/>
</dbReference>
<dbReference type="EMBL" id="CVRF01000001">
    <property type="protein sequence ID" value="CRK85573.1"/>
    <property type="molecule type" value="Genomic_DNA"/>
</dbReference>
<feature type="binding site" evidence="2">
    <location>
        <position position="75"/>
    </location>
    <ligand>
        <name>Mg(2+)</name>
        <dbReference type="ChEBI" id="CHEBI:18420"/>
        <label>4</label>
    </ligand>
</feature>
<feature type="binding site" evidence="2">
    <location>
        <position position="47"/>
    </location>
    <ligand>
        <name>Mg(2+)</name>
        <dbReference type="ChEBI" id="CHEBI:18420"/>
        <label>1</label>
    </ligand>
</feature>
<feature type="binding site" evidence="2">
    <location>
        <position position="319"/>
    </location>
    <ligand>
        <name>substrate</name>
    </ligand>
</feature>
<keyword evidence="2" id="KW-0460">Magnesium</keyword>
<dbReference type="EC" id="2.7.4.16" evidence="2"/>
<dbReference type="NCBIfam" id="TIGR01379">
    <property type="entry name" value="thiL"/>
    <property type="match status" value="1"/>
</dbReference>
<comment type="catalytic activity">
    <reaction evidence="2">
        <text>thiamine phosphate + ATP = thiamine diphosphate + ADP</text>
        <dbReference type="Rhea" id="RHEA:15913"/>
        <dbReference type="ChEBI" id="CHEBI:30616"/>
        <dbReference type="ChEBI" id="CHEBI:37575"/>
        <dbReference type="ChEBI" id="CHEBI:58937"/>
        <dbReference type="ChEBI" id="CHEBI:456216"/>
        <dbReference type="EC" id="2.7.4.16"/>
    </reaction>
</comment>
<feature type="domain" description="PurM-like N-terminal" evidence="3">
    <location>
        <begin position="28"/>
        <end position="138"/>
    </location>
</feature>
<dbReference type="UniPathway" id="UPA00060">
    <property type="reaction ID" value="UER00142"/>
</dbReference>
<dbReference type="GO" id="GO:0009229">
    <property type="term" value="P:thiamine diphosphate biosynthetic process"/>
    <property type="evidence" value="ECO:0007669"/>
    <property type="project" value="UniProtKB-UniRule"/>
</dbReference>
<dbReference type="GO" id="GO:0000287">
    <property type="term" value="F:magnesium ion binding"/>
    <property type="evidence" value="ECO:0007669"/>
    <property type="project" value="UniProtKB-UniRule"/>
</dbReference>
<dbReference type="PANTHER" id="PTHR30270:SF0">
    <property type="entry name" value="THIAMINE-MONOPHOSPHATE KINASE"/>
    <property type="match status" value="1"/>
</dbReference>
<dbReference type="Pfam" id="PF02769">
    <property type="entry name" value="AIRS_C"/>
    <property type="match status" value="1"/>
</dbReference>
<dbReference type="CDD" id="cd02194">
    <property type="entry name" value="ThiL"/>
    <property type="match status" value="1"/>
</dbReference>
<comment type="miscellaneous">
    <text evidence="2">Reaction mechanism of ThiL seems to utilize a direct, inline transfer of the gamma-phosphate of ATP to TMP rather than a phosphorylated enzyme intermediate.</text>
</comment>
<feature type="binding site" evidence="2">
    <location>
        <position position="46"/>
    </location>
    <ligand>
        <name>Mg(2+)</name>
        <dbReference type="ChEBI" id="CHEBI:18420"/>
        <label>1</label>
    </ligand>
</feature>
<feature type="binding site" evidence="2">
    <location>
        <position position="75"/>
    </location>
    <ligand>
        <name>Mg(2+)</name>
        <dbReference type="ChEBI" id="CHEBI:18420"/>
        <label>3</label>
    </ligand>
</feature>
<feature type="domain" description="PurM-like C-terminal" evidence="4">
    <location>
        <begin position="151"/>
        <end position="300"/>
    </location>
</feature>
<dbReference type="Gene3D" id="3.30.1330.10">
    <property type="entry name" value="PurM-like, N-terminal domain"/>
    <property type="match status" value="1"/>
</dbReference>
<keyword evidence="2" id="KW-0479">Metal-binding</keyword>
<keyword evidence="2 5" id="KW-0418">Kinase</keyword>
<keyword evidence="2 5" id="KW-0808">Transferase</keyword>
<feature type="binding site" evidence="2">
    <location>
        <position position="214"/>
    </location>
    <ligand>
        <name>ATP</name>
        <dbReference type="ChEBI" id="CHEBI:30616"/>
    </ligand>
</feature>